<dbReference type="GO" id="GO:0008081">
    <property type="term" value="F:phosphoric diester hydrolase activity"/>
    <property type="evidence" value="ECO:0007669"/>
    <property type="project" value="InterPro"/>
</dbReference>
<dbReference type="Pfam" id="PF03009">
    <property type="entry name" value="GDPD"/>
    <property type="match status" value="1"/>
</dbReference>
<gene>
    <name evidence="2" type="ORF">AUR04nite_28960</name>
</gene>
<dbReference type="OrthoDB" id="5241788at2"/>
<dbReference type="RefSeq" id="WP_141366411.1">
    <property type="nucleotide sequence ID" value="NZ_BAAAJL010000005.1"/>
</dbReference>
<dbReference type="AlphaFoldDB" id="A0A4Y4DTZ5"/>
<dbReference type="EMBL" id="BJNY01000019">
    <property type="protein sequence ID" value="GED07364.1"/>
    <property type="molecule type" value="Genomic_DNA"/>
</dbReference>
<accession>A0A4Y4DTZ5</accession>
<evidence type="ECO:0000259" key="1">
    <source>
        <dbReference type="PROSITE" id="PS51704"/>
    </source>
</evidence>
<dbReference type="GO" id="GO:0006629">
    <property type="term" value="P:lipid metabolic process"/>
    <property type="evidence" value="ECO:0007669"/>
    <property type="project" value="InterPro"/>
</dbReference>
<comment type="caution">
    <text evidence="2">The sequence shown here is derived from an EMBL/GenBank/DDBJ whole genome shotgun (WGS) entry which is preliminary data.</text>
</comment>
<name>A0A4Y4DTZ5_GLUUR</name>
<dbReference type="PROSITE" id="PS51704">
    <property type="entry name" value="GP_PDE"/>
    <property type="match status" value="1"/>
</dbReference>
<sequence>MTYAFSHRGVRNGLEENTLIAFQRAVDLGISHLESDVHASKDGTVYLFHDHTVDRITEGAGAFNDFTDEQLSQLRAGGEKLCTLDEMLDAFPHALLNLDVKDEHVVGPLAQLIERRGAHNNIALASFDTKRSAKVASLLSRHIRRSPGELRMVLIWLFAHAIGRIPQRLIKDFWAVQVPYKHGKIPVATARFIKAVHRAGSQVHVWVVNDEETMRTLVAKKADAIMSDDGQLLMRVLNSKNR</sequence>
<proteinExistence type="predicted"/>
<evidence type="ECO:0000313" key="3">
    <source>
        <dbReference type="Proteomes" id="UP000316612"/>
    </source>
</evidence>
<dbReference type="PANTHER" id="PTHR43805">
    <property type="entry name" value="GLYCEROPHOSPHORYL DIESTER PHOSPHODIESTERASE"/>
    <property type="match status" value="1"/>
</dbReference>
<evidence type="ECO:0000313" key="2">
    <source>
        <dbReference type="EMBL" id="GED07364.1"/>
    </source>
</evidence>
<dbReference type="InterPro" id="IPR017946">
    <property type="entry name" value="PLC-like_Pdiesterase_TIM-brl"/>
</dbReference>
<dbReference type="Gene3D" id="3.20.20.190">
    <property type="entry name" value="Phosphatidylinositol (PI) phosphodiesterase"/>
    <property type="match status" value="1"/>
</dbReference>
<dbReference type="SUPFAM" id="SSF51695">
    <property type="entry name" value="PLC-like phosphodiesterases"/>
    <property type="match status" value="1"/>
</dbReference>
<dbReference type="PANTHER" id="PTHR43805:SF1">
    <property type="entry name" value="GP-PDE DOMAIN-CONTAINING PROTEIN"/>
    <property type="match status" value="1"/>
</dbReference>
<reference evidence="2 3" key="1">
    <citation type="submission" date="2019-06" db="EMBL/GenBank/DDBJ databases">
        <title>Whole genome shotgun sequence of Glutamicibacter uratoxydans NBRC 15515.</title>
        <authorList>
            <person name="Hosoyama A."/>
            <person name="Uohara A."/>
            <person name="Ohji S."/>
            <person name="Ichikawa N."/>
        </authorList>
    </citation>
    <scope>NUCLEOTIDE SEQUENCE [LARGE SCALE GENOMIC DNA]</scope>
    <source>
        <strain evidence="2 3">NBRC 15515</strain>
    </source>
</reference>
<feature type="domain" description="GP-PDE" evidence="1">
    <location>
        <begin position="2"/>
        <end position="237"/>
    </location>
</feature>
<keyword evidence="3" id="KW-1185">Reference proteome</keyword>
<organism evidence="2 3">
    <name type="scientific">Glutamicibacter uratoxydans</name>
    <name type="common">Arthrobacter uratoxydans</name>
    <dbReference type="NCBI Taxonomy" id="43667"/>
    <lineage>
        <taxon>Bacteria</taxon>
        <taxon>Bacillati</taxon>
        <taxon>Actinomycetota</taxon>
        <taxon>Actinomycetes</taxon>
        <taxon>Micrococcales</taxon>
        <taxon>Micrococcaceae</taxon>
        <taxon>Glutamicibacter</taxon>
    </lineage>
</organism>
<protein>
    <submittedName>
        <fullName evidence="2">Glycerophosphoryl diester phosphodiesterase</fullName>
    </submittedName>
</protein>
<dbReference type="Proteomes" id="UP000316612">
    <property type="component" value="Unassembled WGS sequence"/>
</dbReference>
<dbReference type="InterPro" id="IPR030395">
    <property type="entry name" value="GP_PDE_dom"/>
</dbReference>